<evidence type="ECO:0000256" key="1">
    <source>
        <dbReference type="ARBA" id="ARBA00022714"/>
    </source>
</evidence>
<dbReference type="InterPro" id="IPR036010">
    <property type="entry name" value="2Fe-2S_ferredoxin-like_sf"/>
</dbReference>
<dbReference type="GO" id="GO:0046872">
    <property type="term" value="F:metal ion binding"/>
    <property type="evidence" value="ECO:0007669"/>
    <property type="project" value="UniProtKB-KW"/>
</dbReference>
<feature type="domain" description="2Fe-2S ferredoxin-type" evidence="5">
    <location>
        <begin position="15"/>
        <end position="91"/>
    </location>
</feature>
<dbReference type="CDD" id="cd00207">
    <property type="entry name" value="fer2"/>
    <property type="match status" value="1"/>
</dbReference>
<gene>
    <name evidence="6" type="ORF">METZ01_LOCUS64211</name>
</gene>
<keyword evidence="4" id="KW-0411">Iron-sulfur</keyword>
<keyword evidence="2" id="KW-0479">Metal-binding</keyword>
<sequence>MVQFRLPMLPAPGEVPWSAVVNGNEVSVHIESNAILLDVLRDQAGSLGTKRGCDMGTCGCCSVLIDGVPKLSCLTLAQEASGCGITTVEGLADGHHLHPIQKTFTECGGSQCGFCTPGFLVVISALLEENPTPNDAEIKHAIEGNLCRCTGYQQIVDSVRAASEILVSGEGVADSTAAKSDPHPGYGGD</sequence>
<dbReference type="PANTHER" id="PTHR44379:SF8">
    <property type="entry name" value="XANTHINE DEHYDROGENASE IRON-SULFUR-BINDING SUBUNIT XDHC-RELATED"/>
    <property type="match status" value="1"/>
</dbReference>
<dbReference type="Gene3D" id="1.10.150.120">
    <property type="entry name" value="[2Fe-2S]-binding domain"/>
    <property type="match status" value="1"/>
</dbReference>
<dbReference type="SUPFAM" id="SSF47741">
    <property type="entry name" value="CO dehydrogenase ISP C-domain like"/>
    <property type="match status" value="1"/>
</dbReference>
<dbReference type="InterPro" id="IPR025192">
    <property type="entry name" value="Succ_DH/fum_Rdtase_N"/>
</dbReference>
<keyword evidence="1" id="KW-0001">2Fe-2S</keyword>
<evidence type="ECO:0000256" key="4">
    <source>
        <dbReference type="ARBA" id="ARBA00023014"/>
    </source>
</evidence>
<dbReference type="GO" id="GO:0009055">
    <property type="term" value="F:electron transfer activity"/>
    <property type="evidence" value="ECO:0007669"/>
    <property type="project" value="InterPro"/>
</dbReference>
<proteinExistence type="predicted"/>
<dbReference type="Pfam" id="PF13085">
    <property type="entry name" value="Fer2_3"/>
    <property type="match status" value="1"/>
</dbReference>
<dbReference type="GO" id="GO:0016491">
    <property type="term" value="F:oxidoreductase activity"/>
    <property type="evidence" value="ECO:0007669"/>
    <property type="project" value="InterPro"/>
</dbReference>
<keyword evidence="3" id="KW-0408">Iron</keyword>
<dbReference type="Pfam" id="PF01799">
    <property type="entry name" value="Fer2_2"/>
    <property type="match status" value="1"/>
</dbReference>
<accession>A0A381T9M6</accession>
<dbReference type="SUPFAM" id="SSF54292">
    <property type="entry name" value="2Fe-2S ferredoxin-like"/>
    <property type="match status" value="1"/>
</dbReference>
<dbReference type="InterPro" id="IPR036884">
    <property type="entry name" value="2Fe-2S-bd_dom_sf"/>
</dbReference>
<dbReference type="InterPro" id="IPR051452">
    <property type="entry name" value="Diverse_Oxidoreductases"/>
</dbReference>
<evidence type="ECO:0000256" key="3">
    <source>
        <dbReference type="ARBA" id="ARBA00023004"/>
    </source>
</evidence>
<organism evidence="6">
    <name type="scientific">marine metagenome</name>
    <dbReference type="NCBI Taxonomy" id="408172"/>
    <lineage>
        <taxon>unclassified sequences</taxon>
        <taxon>metagenomes</taxon>
        <taxon>ecological metagenomes</taxon>
    </lineage>
</organism>
<dbReference type="PANTHER" id="PTHR44379">
    <property type="entry name" value="OXIDOREDUCTASE WITH IRON-SULFUR SUBUNIT"/>
    <property type="match status" value="1"/>
</dbReference>
<dbReference type="InterPro" id="IPR002888">
    <property type="entry name" value="2Fe-2S-bd"/>
</dbReference>
<dbReference type="EMBL" id="UINC01004046">
    <property type="protein sequence ID" value="SVA11357.1"/>
    <property type="molecule type" value="Genomic_DNA"/>
</dbReference>
<evidence type="ECO:0000256" key="2">
    <source>
        <dbReference type="ARBA" id="ARBA00022723"/>
    </source>
</evidence>
<name>A0A381T9M6_9ZZZZ</name>
<dbReference type="PROSITE" id="PS51085">
    <property type="entry name" value="2FE2S_FER_2"/>
    <property type="match status" value="1"/>
</dbReference>
<evidence type="ECO:0000259" key="5">
    <source>
        <dbReference type="PROSITE" id="PS51085"/>
    </source>
</evidence>
<dbReference type="Gene3D" id="3.10.20.30">
    <property type="match status" value="1"/>
</dbReference>
<dbReference type="GO" id="GO:0051537">
    <property type="term" value="F:2 iron, 2 sulfur cluster binding"/>
    <property type="evidence" value="ECO:0007669"/>
    <property type="project" value="UniProtKB-KW"/>
</dbReference>
<dbReference type="InterPro" id="IPR001041">
    <property type="entry name" value="2Fe-2S_ferredoxin-type"/>
</dbReference>
<dbReference type="InterPro" id="IPR012675">
    <property type="entry name" value="Beta-grasp_dom_sf"/>
</dbReference>
<evidence type="ECO:0000313" key="6">
    <source>
        <dbReference type="EMBL" id="SVA11357.1"/>
    </source>
</evidence>
<protein>
    <recommendedName>
        <fullName evidence="5">2Fe-2S ferredoxin-type domain-containing protein</fullName>
    </recommendedName>
</protein>
<dbReference type="AlphaFoldDB" id="A0A381T9M6"/>
<reference evidence="6" key="1">
    <citation type="submission" date="2018-05" db="EMBL/GenBank/DDBJ databases">
        <authorList>
            <person name="Lanie J.A."/>
            <person name="Ng W.-L."/>
            <person name="Kazmierczak K.M."/>
            <person name="Andrzejewski T.M."/>
            <person name="Davidsen T.M."/>
            <person name="Wayne K.J."/>
            <person name="Tettelin H."/>
            <person name="Glass J.I."/>
            <person name="Rusch D."/>
            <person name="Podicherti R."/>
            <person name="Tsui H.-C.T."/>
            <person name="Winkler M.E."/>
        </authorList>
    </citation>
    <scope>NUCLEOTIDE SEQUENCE</scope>
</reference>